<evidence type="ECO:0000313" key="2">
    <source>
        <dbReference type="EMBL" id="KAD3068094.1"/>
    </source>
</evidence>
<keyword evidence="3" id="KW-1185">Reference proteome</keyword>
<dbReference type="Proteomes" id="UP000326396">
    <property type="component" value="Linkage Group LG7"/>
</dbReference>
<name>A0A5N6M2F4_9ASTR</name>
<organism evidence="2 3">
    <name type="scientific">Mikania micrantha</name>
    <name type="common">bitter vine</name>
    <dbReference type="NCBI Taxonomy" id="192012"/>
    <lineage>
        <taxon>Eukaryota</taxon>
        <taxon>Viridiplantae</taxon>
        <taxon>Streptophyta</taxon>
        <taxon>Embryophyta</taxon>
        <taxon>Tracheophyta</taxon>
        <taxon>Spermatophyta</taxon>
        <taxon>Magnoliopsida</taxon>
        <taxon>eudicotyledons</taxon>
        <taxon>Gunneridae</taxon>
        <taxon>Pentapetalae</taxon>
        <taxon>asterids</taxon>
        <taxon>campanulids</taxon>
        <taxon>Asterales</taxon>
        <taxon>Asteraceae</taxon>
        <taxon>Asteroideae</taxon>
        <taxon>Heliantheae alliance</taxon>
        <taxon>Eupatorieae</taxon>
        <taxon>Mikania</taxon>
    </lineage>
</organism>
<evidence type="ECO:0000256" key="1">
    <source>
        <dbReference type="SAM" id="MobiDB-lite"/>
    </source>
</evidence>
<feature type="compositionally biased region" description="Gly residues" evidence="1">
    <location>
        <begin position="78"/>
        <end position="89"/>
    </location>
</feature>
<sequence>MEINLYRLKDCRAWCEKDFGVGLWDECGWQVWEEVDDEGNVEGVGEGVEAGKGVEVGAMSEDDVGSEGIGKEEMYGSGEEGTGIGAGGFEKGKECSLKRTCRAM</sequence>
<evidence type="ECO:0000313" key="3">
    <source>
        <dbReference type="Proteomes" id="UP000326396"/>
    </source>
</evidence>
<accession>A0A5N6M2F4</accession>
<reference evidence="2 3" key="1">
    <citation type="submission" date="2019-05" db="EMBL/GenBank/DDBJ databases">
        <title>Mikania micrantha, genome provides insights into the molecular mechanism of rapid growth.</title>
        <authorList>
            <person name="Liu B."/>
        </authorList>
    </citation>
    <scope>NUCLEOTIDE SEQUENCE [LARGE SCALE GENOMIC DNA]</scope>
    <source>
        <strain evidence="2">NLD-2019</strain>
        <tissue evidence="2">Leaf</tissue>
    </source>
</reference>
<dbReference type="EMBL" id="SZYD01000017">
    <property type="protein sequence ID" value="KAD3068094.1"/>
    <property type="molecule type" value="Genomic_DNA"/>
</dbReference>
<gene>
    <name evidence="2" type="ORF">E3N88_35974</name>
</gene>
<proteinExistence type="predicted"/>
<dbReference type="AlphaFoldDB" id="A0A5N6M2F4"/>
<comment type="caution">
    <text evidence="2">The sequence shown here is derived from an EMBL/GenBank/DDBJ whole genome shotgun (WGS) entry which is preliminary data.</text>
</comment>
<feature type="region of interest" description="Disordered" evidence="1">
    <location>
        <begin position="39"/>
        <end position="90"/>
    </location>
</feature>
<protein>
    <submittedName>
        <fullName evidence="2">Uncharacterized protein</fullName>
    </submittedName>
</protein>